<dbReference type="InterPro" id="IPR036249">
    <property type="entry name" value="Thioredoxin-like_sf"/>
</dbReference>
<dbReference type="SUPFAM" id="SSF52833">
    <property type="entry name" value="Thioredoxin-like"/>
    <property type="match status" value="1"/>
</dbReference>
<dbReference type="Pfam" id="PF06110">
    <property type="entry name" value="TXD17-like_Trx"/>
    <property type="match status" value="1"/>
</dbReference>
<dbReference type="AlphaFoldDB" id="A0A504YGL0"/>
<sequence length="129" mass="14549">MICFNFSFQNPISTVSDLQAAIRRNLEEEYLYSSEETPENGVHWCGCCARAEPEVREAARCLPTSSVLLVVNVGNRNQEESMLEVSSTVPIKYADFSLVDARRLVMNYEEDTRGVAVTILSFPIYLSVF</sequence>
<name>A0A504YGL0_FASGI</name>
<keyword evidence="4" id="KW-1185">Reference proteome</keyword>
<dbReference type="Gene3D" id="3.40.30.10">
    <property type="entry name" value="Glutaredoxin"/>
    <property type="match status" value="1"/>
</dbReference>
<comment type="caution">
    <text evidence="3">The sequence shown here is derived from an EMBL/GenBank/DDBJ whole genome shotgun (WGS) entry which is preliminary data.</text>
</comment>
<evidence type="ECO:0000256" key="1">
    <source>
        <dbReference type="ARBA" id="ARBA00016949"/>
    </source>
</evidence>
<reference evidence="3 4" key="1">
    <citation type="submission" date="2019-04" db="EMBL/GenBank/DDBJ databases">
        <title>Annotation for the trematode Fasciola gigantica.</title>
        <authorList>
            <person name="Choi Y.-J."/>
        </authorList>
    </citation>
    <scope>NUCLEOTIDE SEQUENCE [LARGE SCALE GENOMIC DNA]</scope>
    <source>
        <strain evidence="3">Uganda_cow_1</strain>
    </source>
</reference>
<evidence type="ECO:0000313" key="4">
    <source>
        <dbReference type="Proteomes" id="UP000316759"/>
    </source>
</evidence>
<protein>
    <recommendedName>
        <fullName evidence="1">Thioredoxin domain-containing protein 17</fullName>
    </recommendedName>
</protein>
<accession>A0A504YGL0</accession>
<evidence type="ECO:0000259" key="2">
    <source>
        <dbReference type="Pfam" id="PF06110"/>
    </source>
</evidence>
<gene>
    <name evidence="3" type="ORF">FGIG_10695</name>
</gene>
<organism evidence="3 4">
    <name type="scientific">Fasciola gigantica</name>
    <name type="common">Giant liver fluke</name>
    <dbReference type="NCBI Taxonomy" id="46835"/>
    <lineage>
        <taxon>Eukaryota</taxon>
        <taxon>Metazoa</taxon>
        <taxon>Spiralia</taxon>
        <taxon>Lophotrochozoa</taxon>
        <taxon>Platyhelminthes</taxon>
        <taxon>Trematoda</taxon>
        <taxon>Digenea</taxon>
        <taxon>Plagiorchiida</taxon>
        <taxon>Echinostomata</taxon>
        <taxon>Echinostomatoidea</taxon>
        <taxon>Fasciolidae</taxon>
        <taxon>Fasciola</taxon>
    </lineage>
</organism>
<dbReference type="InterPro" id="IPR010357">
    <property type="entry name" value="TXNDC17_dom"/>
</dbReference>
<evidence type="ECO:0000313" key="3">
    <source>
        <dbReference type="EMBL" id="TPP59606.1"/>
    </source>
</evidence>
<feature type="domain" description="Thioredoxin" evidence="2">
    <location>
        <begin position="27"/>
        <end position="78"/>
    </location>
</feature>
<dbReference type="Proteomes" id="UP000316759">
    <property type="component" value="Unassembled WGS sequence"/>
</dbReference>
<dbReference type="EMBL" id="SUNJ01010498">
    <property type="protein sequence ID" value="TPP59606.1"/>
    <property type="molecule type" value="Genomic_DNA"/>
</dbReference>
<proteinExistence type="predicted"/>